<evidence type="ECO:0000256" key="3">
    <source>
        <dbReference type="ARBA" id="ARBA00022618"/>
    </source>
</evidence>
<evidence type="ECO:0000313" key="14">
    <source>
        <dbReference type="Proteomes" id="UP000005233"/>
    </source>
</evidence>
<dbReference type="STRING" id="1041930.Mtc_2073"/>
<dbReference type="GO" id="GO:0106026">
    <property type="term" value="F:Gly-tRNA(Ala) deacylase activity"/>
    <property type="evidence" value="ECO:0007669"/>
    <property type="project" value="RHEA"/>
</dbReference>
<dbReference type="eggNOG" id="arCOG00501">
    <property type="taxonomic scope" value="Archaea"/>
</dbReference>
<dbReference type="GO" id="GO:0051499">
    <property type="term" value="F:D-aminoacyl-tRNA deacylase activity"/>
    <property type="evidence" value="ECO:0007669"/>
    <property type="project" value="UniProtKB-UniRule"/>
</dbReference>
<dbReference type="SMART" id="SM00865">
    <property type="entry name" value="Tubulin_C"/>
    <property type="match status" value="1"/>
</dbReference>
<organism evidence="13 14">
    <name type="scientific">Methanocella conradii (strain DSM 24694 / JCM 17849 / CGMCC 1.5162 / HZ254)</name>
    <dbReference type="NCBI Taxonomy" id="1041930"/>
    <lineage>
        <taxon>Archaea</taxon>
        <taxon>Methanobacteriati</taxon>
        <taxon>Methanobacteriota</taxon>
        <taxon>Stenosarchaea group</taxon>
        <taxon>Methanomicrobia</taxon>
        <taxon>Methanocellales</taxon>
        <taxon>Methanocellaceae</taxon>
        <taxon>Methanocella</taxon>
    </lineage>
</organism>
<keyword evidence="8" id="KW-0378">Hydrolase</keyword>
<feature type="domain" description="Tubulin/FtsZ 2-layer sandwich" evidence="12">
    <location>
        <begin position="724"/>
        <end position="841"/>
    </location>
</feature>
<comment type="catalytic activity">
    <reaction evidence="8">
        <text>a D-aminoacyl-tRNA + H2O = a tRNA + a D-alpha-amino acid + H(+)</text>
        <dbReference type="Rhea" id="RHEA:13953"/>
        <dbReference type="Rhea" id="RHEA-COMP:10123"/>
        <dbReference type="Rhea" id="RHEA-COMP:10124"/>
        <dbReference type="ChEBI" id="CHEBI:15377"/>
        <dbReference type="ChEBI" id="CHEBI:15378"/>
        <dbReference type="ChEBI" id="CHEBI:59871"/>
        <dbReference type="ChEBI" id="CHEBI:78442"/>
        <dbReference type="ChEBI" id="CHEBI:79333"/>
        <dbReference type="EC" id="3.1.1.96"/>
    </reaction>
</comment>
<comment type="similarity">
    <text evidence="8">Belongs to the DtdA deacylase family.</text>
</comment>
<dbReference type="HAMAP" id="MF_00562">
    <property type="entry name" value="Deacylase_DtdA"/>
    <property type="match status" value="1"/>
</dbReference>
<dbReference type="InterPro" id="IPR036525">
    <property type="entry name" value="Tubulin/FtsZ_GTPase_sf"/>
</dbReference>
<evidence type="ECO:0000256" key="8">
    <source>
        <dbReference type="HAMAP-Rule" id="MF_00562"/>
    </source>
</evidence>
<dbReference type="GO" id="GO:0051258">
    <property type="term" value="P:protein polymerization"/>
    <property type="evidence" value="ECO:0007669"/>
    <property type="project" value="UniProtKB-UniRule"/>
</dbReference>
<dbReference type="PROSITE" id="PS01135">
    <property type="entry name" value="FTSZ_2"/>
    <property type="match status" value="1"/>
</dbReference>
<comment type="catalytic activity">
    <reaction evidence="8">
        <text>glycyl-tRNA(Ala) + H2O = tRNA(Ala) + glycine + H(+)</text>
        <dbReference type="Rhea" id="RHEA:53744"/>
        <dbReference type="Rhea" id="RHEA-COMP:9657"/>
        <dbReference type="Rhea" id="RHEA-COMP:13640"/>
        <dbReference type="ChEBI" id="CHEBI:15377"/>
        <dbReference type="ChEBI" id="CHEBI:15378"/>
        <dbReference type="ChEBI" id="CHEBI:57305"/>
        <dbReference type="ChEBI" id="CHEBI:78442"/>
        <dbReference type="ChEBI" id="CHEBI:78522"/>
        <dbReference type="EC" id="3.1.1.96"/>
    </reaction>
</comment>
<dbReference type="Gene3D" id="3.40.50.10700">
    <property type="entry name" value="AF0625-like"/>
    <property type="match status" value="1"/>
</dbReference>
<comment type="subunit">
    <text evidence="9">Homodimer. Polymerizes to form a dynamic ring structure in a strictly GTP-dependent manner. Interacts directly with several other division proteins.</text>
</comment>
<dbReference type="HAMAP" id="MF_00909">
    <property type="entry name" value="FtsZ"/>
    <property type="match status" value="1"/>
</dbReference>
<dbReference type="GO" id="GO:0003924">
    <property type="term" value="F:GTPase activity"/>
    <property type="evidence" value="ECO:0007669"/>
    <property type="project" value="UniProtKB-UniRule"/>
</dbReference>
<dbReference type="GO" id="GO:0005737">
    <property type="term" value="C:cytoplasm"/>
    <property type="evidence" value="ECO:0007669"/>
    <property type="project" value="UniProtKB-SubCell"/>
</dbReference>
<dbReference type="GO" id="GO:0008270">
    <property type="term" value="F:zinc ion binding"/>
    <property type="evidence" value="ECO:0007669"/>
    <property type="project" value="UniProtKB-UniRule"/>
</dbReference>
<dbReference type="SMR" id="H8I7E6"/>
<dbReference type="CDD" id="cd02201">
    <property type="entry name" value="FtsZ_type1"/>
    <property type="match status" value="1"/>
</dbReference>
<dbReference type="SMART" id="SM00864">
    <property type="entry name" value="Tubulin"/>
    <property type="match status" value="1"/>
</dbReference>
<feature type="domain" description="Tubulin/FtsZ GTPase" evidence="11">
    <location>
        <begin position="531"/>
        <end position="722"/>
    </location>
</feature>
<dbReference type="eggNOG" id="arCOG01616">
    <property type="taxonomic scope" value="Archaea"/>
</dbReference>
<dbReference type="Pfam" id="PF04414">
    <property type="entry name" value="tRNA_deacylase"/>
    <property type="match status" value="1"/>
</dbReference>
<dbReference type="InterPro" id="IPR008280">
    <property type="entry name" value="Tub_FtsZ_C"/>
</dbReference>
<dbReference type="GO" id="GO:0019478">
    <property type="term" value="P:D-amino acid catabolic process"/>
    <property type="evidence" value="ECO:0007669"/>
    <property type="project" value="UniProtKB-UniRule"/>
</dbReference>
<dbReference type="InterPro" id="IPR020805">
    <property type="entry name" value="Cell_div_FtsZ_CS"/>
</dbReference>
<dbReference type="InterPro" id="IPR007508">
    <property type="entry name" value="DtdA"/>
</dbReference>
<dbReference type="GO" id="GO:0005525">
    <property type="term" value="F:GTP binding"/>
    <property type="evidence" value="ECO:0007669"/>
    <property type="project" value="UniProtKB-UniRule"/>
</dbReference>
<proteinExistence type="inferred from homology"/>
<dbReference type="PROSITE" id="PS01134">
    <property type="entry name" value="FTSZ_1"/>
    <property type="match status" value="1"/>
</dbReference>
<comment type="function">
    <text evidence="9">Essential cell division protein that forms a contractile ring structure (Z ring) at the future cell division site. The regulation of the ring assembly controls the timing and the location of cell division. One of the functions of the FtsZ ring is to recruit other cell division proteins to the septum to produce a new cell wall between the dividing cells. Binds GTP and shows GTPase activity.</text>
</comment>
<dbReference type="AlphaFoldDB" id="H8I7E6"/>
<keyword evidence="8" id="KW-0862">Zinc</keyword>
<dbReference type="PANTHER" id="PTHR30314:SF3">
    <property type="entry name" value="MITOCHONDRIAL DIVISION PROTEIN FSZA"/>
    <property type="match status" value="1"/>
</dbReference>
<gene>
    <name evidence="13" type="primary">ftsZ-2</name>
    <name evidence="8" type="synonym">dtdA</name>
    <name evidence="9" type="synonym">ftsZ</name>
    <name evidence="13" type="ordered locus">Mtc_2073</name>
</gene>
<evidence type="ECO:0000256" key="1">
    <source>
        <dbReference type="ARBA" id="ARBA00009690"/>
    </source>
</evidence>
<feature type="binding site" evidence="9">
    <location>
        <begin position="539"/>
        <end position="543"/>
    </location>
    <ligand>
        <name>GTP</name>
        <dbReference type="ChEBI" id="CHEBI:37565"/>
    </ligand>
</feature>
<evidence type="ECO:0000256" key="2">
    <source>
        <dbReference type="ARBA" id="ARBA00022490"/>
    </source>
</evidence>
<keyword evidence="3 9" id="KW-0132">Cell division</keyword>
<dbReference type="PANTHER" id="PTHR30314">
    <property type="entry name" value="CELL DIVISION PROTEIN FTSZ-RELATED"/>
    <property type="match status" value="1"/>
</dbReference>
<evidence type="ECO:0000256" key="7">
    <source>
        <dbReference type="ARBA" id="ARBA00023306"/>
    </source>
</evidence>
<evidence type="ECO:0000256" key="6">
    <source>
        <dbReference type="ARBA" id="ARBA00023210"/>
    </source>
</evidence>
<evidence type="ECO:0000313" key="13">
    <source>
        <dbReference type="EMBL" id="AFD00812.1"/>
    </source>
</evidence>
<sequence>MARTYTIVVSTVDAASVNIRDRLFELTHWEPVYDGDYKVYKGDGFMLVEIGDYHVFQDGLDDRLDSMGFKPEALIFASKHRSKENRKTLTVHFTGNIAEGKFGGRPYELSTPAPRIAASILKSLKSAISPFNVSYEATHHGPSSLKTPSVYVEIGSTMSEWSDKDAGRIVAQAILSVCEEEIPVYVGIGGNHYAPRETALALEAGVAFGHIIADHAVPLLTEAVLKQAFEKSGTNAAYLDRKSIPRDQRDRIEGMIRKLGYEIRHESELRDLGKPWLRCPRLLEAASSKTPALKIMLTKSLSSALAECNPGHCTSCPMGVKGEVNEQLLEMAWKVDKAHIQKAVDGEKAAFFLGHDGALFNAFIGIDRASVDNAVKAITRACVDALKKRYTVKYDHWEEVLYVIDRRLDPEKARALGIQEGPLYGRLARGEAITYNGMTITPSMVFTENVKRIKLNNYSTNTIVGDGVMEPGEPSIFSPKPSRVIDGHGEIIDSDERQSAIIDGEAPGVMPGKIGDTDEDIMKVMEGLRTNVIVVGCGGGGSNSITRMSQEGIVGAKLYAINTDAQHLLHTRADKKFLIGKKLTRGFGAGSLPEVGESAAKESLMEIKAAISNSDMVFVTCGLGGGTGTGSAPVVAQVAKESGALTIAVVTTPFKVEGAVRKANAEKGLEKLRKSADTVIVVPNDKLLEVVPNLPLQEAFKVADEVLTHAVKGITELVTKAGLVNLDFADVKTVMSNGGVAMIGLGEGKGENAASSSVRNALMSPLLDVDISSAKAAIVNVIGGEQMTISEAEAVVEEVYNAIDPEARLIWGASVDPDLGDAIRTMVIITGVTSTQILGKPPDEQQPAHAFSQQKAFKTQKFGLDFIG</sequence>
<name>H8I7E6_METCZ</name>
<dbReference type="Proteomes" id="UP000005233">
    <property type="component" value="Chromosome"/>
</dbReference>
<feature type="binding site" evidence="9">
    <location>
        <position position="657"/>
    </location>
    <ligand>
        <name>GTP</name>
        <dbReference type="ChEBI" id="CHEBI:37565"/>
    </ligand>
</feature>
<dbReference type="HOGENOM" id="CLU_330288_0_0_2"/>
<comment type="function">
    <text evidence="8">D-aminoacyl-tRNA deacylase with broad substrate specificity. By recycling D-aminoacyl-tRNA to D-amino acids and free tRNA molecules, this enzyme counteracts the toxicity associated with the formation of D-aminoacyl-tRNA entities in vivo.</text>
</comment>
<accession>H8I7E6</accession>
<evidence type="ECO:0000256" key="9">
    <source>
        <dbReference type="HAMAP-Rule" id="MF_00909"/>
    </source>
</evidence>
<dbReference type="InterPro" id="IPR045061">
    <property type="entry name" value="FtsZ/CetZ"/>
</dbReference>
<dbReference type="Pfam" id="PF00091">
    <property type="entry name" value="Tubulin"/>
    <property type="match status" value="1"/>
</dbReference>
<evidence type="ECO:0000256" key="4">
    <source>
        <dbReference type="ARBA" id="ARBA00022741"/>
    </source>
</evidence>
<dbReference type="Pfam" id="PF12327">
    <property type="entry name" value="FtsZ_C"/>
    <property type="match status" value="1"/>
</dbReference>
<dbReference type="PRINTS" id="PR00423">
    <property type="entry name" value="CELLDVISFTSZ"/>
</dbReference>
<dbReference type="SUPFAM" id="SSF52490">
    <property type="entry name" value="Tubulin nucleotide-binding domain-like"/>
    <property type="match status" value="1"/>
</dbReference>
<evidence type="ECO:0000256" key="10">
    <source>
        <dbReference type="RuleBase" id="RU003360"/>
    </source>
</evidence>
<dbReference type="InterPro" id="IPR003008">
    <property type="entry name" value="Tubulin_FtsZ_GTPase"/>
</dbReference>
<protein>
    <recommendedName>
        <fullName evidence="8 9">Multifunctional fusion protein</fullName>
    </recommendedName>
    <domain>
        <recommendedName>
            <fullName evidence="8">D-aminoacyl-tRNA deacylase</fullName>
            <ecNumber evidence="8">3.1.1.96</ecNumber>
        </recommendedName>
    </domain>
    <domain>
        <recommendedName>
            <fullName evidence="9">Cell division protein FtsZ</fullName>
        </recommendedName>
    </domain>
</protein>
<comment type="cofactor">
    <cofactor evidence="8">
        <name>Zn(2+)</name>
        <dbReference type="ChEBI" id="CHEBI:29105"/>
    </cofactor>
    <text evidence="8">Binds 2 Zn(2+) ions per subunit.</text>
</comment>
<dbReference type="EMBL" id="CP003243">
    <property type="protein sequence ID" value="AFD00812.1"/>
    <property type="molecule type" value="Genomic_DNA"/>
</dbReference>
<dbReference type="Gene3D" id="3.40.630.50">
    <property type="entry name" value="AF0625-like"/>
    <property type="match status" value="1"/>
</dbReference>
<dbReference type="FunFam" id="3.40.50.1440:FF:000023">
    <property type="entry name" value="Cell division protein FtsZ"/>
    <property type="match status" value="1"/>
</dbReference>
<comment type="subunit">
    <text evidence="8">Monomer.</text>
</comment>
<dbReference type="OrthoDB" id="371908at2157"/>
<dbReference type="Gene3D" id="3.40.50.1440">
    <property type="entry name" value="Tubulin/FtsZ, GTPase domain"/>
    <property type="match status" value="1"/>
</dbReference>
<keyword evidence="7 9" id="KW-0131">Cell cycle</keyword>
<dbReference type="eggNOG" id="arCOG02201">
    <property type="taxonomic scope" value="Archaea"/>
</dbReference>
<keyword evidence="6 9" id="KW-0717">Septation</keyword>
<evidence type="ECO:0000259" key="11">
    <source>
        <dbReference type="SMART" id="SM00864"/>
    </source>
</evidence>
<keyword evidence="5 9" id="KW-0342">GTP-binding</keyword>
<comment type="subcellular location">
    <subcellularLocation>
        <location evidence="9">Cytoplasm</location>
    </subcellularLocation>
    <text evidence="9">Assembles at midcell at the inner surface of the cytoplasmic membrane.</text>
</comment>
<feature type="binding site" evidence="9">
    <location>
        <begin position="626"/>
        <end position="628"/>
    </location>
    <ligand>
        <name>GTP</name>
        <dbReference type="ChEBI" id="CHEBI:37565"/>
    </ligand>
</feature>
<keyword evidence="2 9" id="KW-0963">Cytoplasm</keyword>
<reference evidence="13 14" key="1">
    <citation type="journal article" date="2012" name="J. Bacteriol.">
        <title>Complete genome sequence of a thermophilic methanogen, Methanocella conradii HZ254, isolated from Chinese rice field soil.</title>
        <authorList>
            <person name="Lu Z."/>
            <person name="Lu Y."/>
        </authorList>
    </citation>
    <scope>NUCLEOTIDE SEQUENCE [LARGE SCALE GENOMIC DNA]</scope>
    <source>
        <strain evidence="14">DSM 24694 / JCM 17849 / CGMCC 1.5162 / HZ254</strain>
    </source>
</reference>
<dbReference type="SUPFAM" id="SSF142535">
    <property type="entry name" value="AF0625-like"/>
    <property type="match status" value="1"/>
</dbReference>
<dbReference type="InterPro" id="IPR018316">
    <property type="entry name" value="Tubulin/FtsZ_2-layer-sand-dom"/>
</dbReference>
<evidence type="ECO:0000259" key="12">
    <source>
        <dbReference type="SMART" id="SM00865"/>
    </source>
</evidence>
<feature type="binding site" evidence="9">
    <location>
        <position position="704"/>
    </location>
    <ligand>
        <name>GTP</name>
        <dbReference type="ChEBI" id="CHEBI:37565"/>
    </ligand>
</feature>
<keyword evidence="4 9" id="KW-0547">Nucleotide-binding</keyword>
<dbReference type="SUPFAM" id="SSF55307">
    <property type="entry name" value="Tubulin C-terminal domain-like"/>
    <property type="match status" value="1"/>
</dbReference>
<comment type="similarity">
    <text evidence="1 9 10">Belongs to the FtsZ family.</text>
</comment>
<dbReference type="KEGG" id="mez:Mtc_2073"/>
<dbReference type="InterPro" id="IPR018033">
    <property type="entry name" value="Deacylase_DtdA_archaea"/>
</dbReference>
<keyword evidence="8" id="KW-0479">Metal-binding</keyword>
<dbReference type="InterPro" id="IPR000158">
    <property type="entry name" value="Cell_div_FtsZ"/>
</dbReference>
<evidence type="ECO:0000256" key="5">
    <source>
        <dbReference type="ARBA" id="ARBA00023134"/>
    </source>
</evidence>
<dbReference type="GO" id="GO:0032153">
    <property type="term" value="C:cell division site"/>
    <property type="evidence" value="ECO:0007669"/>
    <property type="project" value="UniProtKB-UniRule"/>
</dbReference>
<dbReference type="InterPro" id="IPR024757">
    <property type="entry name" value="FtsZ_C"/>
</dbReference>
<keyword evidence="14" id="KW-1185">Reference proteome</keyword>
<dbReference type="GO" id="GO:0043093">
    <property type="term" value="P:FtsZ-dependent cytokinesis"/>
    <property type="evidence" value="ECO:0007669"/>
    <property type="project" value="UniProtKB-UniRule"/>
</dbReference>
<feature type="binding site" evidence="9">
    <location>
        <position position="661"/>
    </location>
    <ligand>
        <name>GTP</name>
        <dbReference type="ChEBI" id="CHEBI:37565"/>
    </ligand>
</feature>
<dbReference type="NCBIfam" id="TIGR00065">
    <property type="entry name" value="ftsZ"/>
    <property type="match status" value="1"/>
</dbReference>
<dbReference type="EC" id="3.1.1.96" evidence="8"/>